<name>A0A3P7LGD0_DIBLA</name>
<accession>A0A3P7LGD0</accession>
<keyword evidence="2" id="KW-1185">Reference proteome</keyword>
<gene>
    <name evidence="1" type="ORF">DILT_LOCUS5554</name>
</gene>
<reference evidence="1 2" key="1">
    <citation type="submission" date="2018-11" db="EMBL/GenBank/DDBJ databases">
        <authorList>
            <consortium name="Pathogen Informatics"/>
        </authorList>
    </citation>
    <scope>NUCLEOTIDE SEQUENCE [LARGE SCALE GENOMIC DNA]</scope>
</reference>
<dbReference type="EMBL" id="UYRU01047647">
    <property type="protein sequence ID" value="VDN09723.1"/>
    <property type="molecule type" value="Genomic_DNA"/>
</dbReference>
<dbReference type="AlphaFoldDB" id="A0A3P7LGD0"/>
<organism evidence="1 2">
    <name type="scientific">Dibothriocephalus latus</name>
    <name type="common">Fish tapeworm</name>
    <name type="synonym">Diphyllobothrium latum</name>
    <dbReference type="NCBI Taxonomy" id="60516"/>
    <lineage>
        <taxon>Eukaryota</taxon>
        <taxon>Metazoa</taxon>
        <taxon>Spiralia</taxon>
        <taxon>Lophotrochozoa</taxon>
        <taxon>Platyhelminthes</taxon>
        <taxon>Cestoda</taxon>
        <taxon>Eucestoda</taxon>
        <taxon>Diphyllobothriidea</taxon>
        <taxon>Diphyllobothriidae</taxon>
        <taxon>Dibothriocephalus</taxon>
    </lineage>
</organism>
<protein>
    <submittedName>
        <fullName evidence="1">Uncharacterized protein</fullName>
    </submittedName>
</protein>
<evidence type="ECO:0000313" key="2">
    <source>
        <dbReference type="Proteomes" id="UP000281553"/>
    </source>
</evidence>
<proteinExistence type="predicted"/>
<evidence type="ECO:0000313" key="1">
    <source>
        <dbReference type="EMBL" id="VDN09723.1"/>
    </source>
</evidence>
<sequence>MKHTYTQYTISATTSAGTDAPHPLGIAGQVLNLRGDAGLRIAGWYVQTLRDDGAQFLTAKSLSENRVDVACVSEVCLPGTGYELLQVPGADSANHLYHSGVSDNSGQYGVAIALADKCQAIYSSLPVIGTPDQVIVTLEPIMW</sequence>
<dbReference type="Proteomes" id="UP000281553">
    <property type="component" value="Unassembled WGS sequence"/>
</dbReference>